<evidence type="ECO:0000313" key="2">
    <source>
        <dbReference type="Proteomes" id="UP000474802"/>
    </source>
</evidence>
<dbReference type="RefSeq" id="WP_164532767.1">
    <property type="nucleotide sequence ID" value="NZ_JAALFG010000001.1"/>
</dbReference>
<keyword evidence="2" id="KW-1185">Reference proteome</keyword>
<comment type="caution">
    <text evidence="1">The sequence shown here is derived from an EMBL/GenBank/DDBJ whole genome shotgun (WGS) entry which is preliminary data.</text>
</comment>
<name>A0A6M1SLV3_9HYPH</name>
<dbReference type="Proteomes" id="UP000474802">
    <property type="component" value="Unassembled WGS sequence"/>
</dbReference>
<gene>
    <name evidence="1" type="ORF">G5575_01375</name>
</gene>
<organism evidence="1 2">
    <name type="scientific">Devosia aurantiaca</name>
    <dbReference type="NCBI Taxonomy" id="2714858"/>
    <lineage>
        <taxon>Bacteria</taxon>
        <taxon>Pseudomonadati</taxon>
        <taxon>Pseudomonadota</taxon>
        <taxon>Alphaproteobacteria</taxon>
        <taxon>Hyphomicrobiales</taxon>
        <taxon>Devosiaceae</taxon>
        <taxon>Devosia</taxon>
    </lineage>
</organism>
<dbReference type="AlphaFoldDB" id="A0A6M1SLV3"/>
<reference evidence="1 2" key="2">
    <citation type="submission" date="2020-03" db="EMBL/GenBank/DDBJ databases">
        <title>Devosia chinhatensis sp. nov., isolated from a hexachlorocyclohexane (HCH) dump site in India.</title>
        <authorList>
            <person name="Kumar M."/>
            <person name="Lal R."/>
        </authorList>
    </citation>
    <scope>NUCLEOTIDE SEQUENCE [LARGE SCALE GENOMIC DNA]</scope>
    <source>
        <strain evidence="1 2">H239</strain>
    </source>
</reference>
<proteinExistence type="predicted"/>
<sequence length="239" mass="27100">MTKTPRLRRNDAVMIAHLQQAWERAGFEGLDPYLAVERERKIFETVLACDPTPQGRYADWLSRWRRRSWPLHGMRGPVGSDHPIDLAQALAEFEAVRHQLRSECRDVNTCMTASDLKAAATELDEAGIRARRRHEKASAMLETEFLHDDGVWRLIRLKGRQAAVWWGKGTRWCTSSTVNPQHYLSYAAKGDLLVLETPMGRFQLATATGEFCDAADAPVDMETTLRNAPTALRRILSSL</sequence>
<protein>
    <submittedName>
        <fullName evidence="1">Uncharacterized protein</fullName>
    </submittedName>
</protein>
<dbReference type="EMBL" id="JAALFG010000001">
    <property type="protein sequence ID" value="NGP16512.1"/>
    <property type="molecule type" value="Genomic_DNA"/>
</dbReference>
<reference evidence="1 2" key="1">
    <citation type="submission" date="2020-02" db="EMBL/GenBank/DDBJ databases">
        <authorList>
            <person name="Khan S.A."/>
            <person name="Jeon C.O."/>
            <person name="Chun B.H."/>
        </authorList>
    </citation>
    <scope>NUCLEOTIDE SEQUENCE [LARGE SCALE GENOMIC DNA]</scope>
    <source>
        <strain evidence="1 2">H239</strain>
    </source>
</reference>
<accession>A0A6M1SLV3</accession>
<evidence type="ECO:0000313" key="1">
    <source>
        <dbReference type="EMBL" id="NGP16512.1"/>
    </source>
</evidence>